<dbReference type="PROSITE" id="PS00109">
    <property type="entry name" value="PROTEIN_KINASE_TYR"/>
    <property type="match status" value="1"/>
</dbReference>
<evidence type="ECO:0000313" key="14">
    <source>
        <dbReference type="Proteomes" id="UP001204953"/>
    </source>
</evidence>
<keyword evidence="11" id="KW-0472">Membrane</keyword>
<evidence type="ECO:0000256" key="6">
    <source>
        <dbReference type="ARBA" id="ARBA00022840"/>
    </source>
</evidence>
<evidence type="ECO:0000256" key="5">
    <source>
        <dbReference type="ARBA" id="ARBA00022777"/>
    </source>
</evidence>
<feature type="compositionally biased region" description="Low complexity" evidence="10">
    <location>
        <begin position="298"/>
        <end position="314"/>
    </location>
</feature>
<dbReference type="EMBL" id="JAMZMM010000266">
    <property type="protein sequence ID" value="MCP2730996.1"/>
    <property type="molecule type" value="Genomic_DNA"/>
</dbReference>
<dbReference type="InterPro" id="IPR000719">
    <property type="entry name" value="Prot_kinase_dom"/>
</dbReference>
<feature type="region of interest" description="Disordered" evidence="10">
    <location>
        <begin position="288"/>
        <end position="347"/>
    </location>
</feature>
<dbReference type="EC" id="2.7.11.1" evidence="1"/>
<feature type="transmembrane region" description="Helical" evidence="11">
    <location>
        <begin position="386"/>
        <end position="408"/>
    </location>
</feature>
<evidence type="ECO:0000256" key="3">
    <source>
        <dbReference type="ARBA" id="ARBA00022679"/>
    </source>
</evidence>
<dbReference type="Proteomes" id="UP001204953">
    <property type="component" value="Unassembled WGS sequence"/>
</dbReference>
<evidence type="ECO:0000256" key="1">
    <source>
        <dbReference type="ARBA" id="ARBA00012513"/>
    </source>
</evidence>
<keyword evidence="5 13" id="KW-0418">Kinase</keyword>
<dbReference type="PROSITE" id="PS50011">
    <property type="entry name" value="PROTEIN_KINASE_DOM"/>
    <property type="match status" value="1"/>
</dbReference>
<keyword evidence="14" id="KW-1185">Reference proteome</keyword>
<keyword evidence="3" id="KW-0808">Transferase</keyword>
<dbReference type="AlphaFoldDB" id="A0AAE3KPM2"/>
<comment type="catalytic activity">
    <reaction evidence="7">
        <text>L-threonyl-[protein] + ATP = O-phospho-L-threonyl-[protein] + ADP + H(+)</text>
        <dbReference type="Rhea" id="RHEA:46608"/>
        <dbReference type="Rhea" id="RHEA-COMP:11060"/>
        <dbReference type="Rhea" id="RHEA-COMP:11605"/>
        <dbReference type="ChEBI" id="CHEBI:15378"/>
        <dbReference type="ChEBI" id="CHEBI:30013"/>
        <dbReference type="ChEBI" id="CHEBI:30616"/>
        <dbReference type="ChEBI" id="CHEBI:61977"/>
        <dbReference type="ChEBI" id="CHEBI:456216"/>
        <dbReference type="EC" id="2.7.11.1"/>
    </reaction>
</comment>
<evidence type="ECO:0000259" key="12">
    <source>
        <dbReference type="PROSITE" id="PS50011"/>
    </source>
</evidence>
<protein>
    <recommendedName>
        <fullName evidence="1">non-specific serine/threonine protein kinase</fullName>
        <ecNumber evidence="1">2.7.11.1</ecNumber>
    </recommendedName>
</protein>
<name>A0AAE3KPM2_9CYAN</name>
<keyword evidence="4 9" id="KW-0547">Nucleotide-binding</keyword>
<evidence type="ECO:0000256" key="4">
    <source>
        <dbReference type="ARBA" id="ARBA00022741"/>
    </source>
</evidence>
<keyword evidence="6 9" id="KW-0067">ATP-binding</keyword>
<dbReference type="Pfam" id="PF00069">
    <property type="entry name" value="Pkinase"/>
    <property type="match status" value="1"/>
</dbReference>
<evidence type="ECO:0000256" key="9">
    <source>
        <dbReference type="PROSITE-ProRule" id="PRU10141"/>
    </source>
</evidence>
<feature type="domain" description="Protein kinase" evidence="12">
    <location>
        <begin position="17"/>
        <end position="282"/>
    </location>
</feature>
<dbReference type="PANTHER" id="PTHR24363">
    <property type="entry name" value="SERINE/THREONINE PROTEIN KINASE"/>
    <property type="match status" value="1"/>
</dbReference>
<dbReference type="GO" id="GO:0005524">
    <property type="term" value="F:ATP binding"/>
    <property type="evidence" value="ECO:0007669"/>
    <property type="project" value="UniProtKB-UniRule"/>
</dbReference>
<dbReference type="RefSeq" id="WP_254013744.1">
    <property type="nucleotide sequence ID" value="NZ_JAMZMM010000266.1"/>
</dbReference>
<keyword evidence="2 13" id="KW-0723">Serine/threonine-protein kinase</keyword>
<keyword evidence="11" id="KW-1133">Transmembrane helix</keyword>
<dbReference type="GO" id="GO:0004674">
    <property type="term" value="F:protein serine/threonine kinase activity"/>
    <property type="evidence" value="ECO:0007669"/>
    <property type="project" value="UniProtKB-KW"/>
</dbReference>
<accession>A0AAE3KPM2</accession>
<proteinExistence type="predicted"/>
<feature type="binding site" evidence="9">
    <location>
        <position position="47"/>
    </location>
    <ligand>
        <name>ATP</name>
        <dbReference type="ChEBI" id="CHEBI:30616"/>
    </ligand>
</feature>
<evidence type="ECO:0000256" key="2">
    <source>
        <dbReference type="ARBA" id="ARBA00022527"/>
    </source>
</evidence>
<gene>
    <name evidence="13" type="ORF">NJ959_21440</name>
</gene>
<evidence type="ECO:0000256" key="10">
    <source>
        <dbReference type="SAM" id="MobiDB-lite"/>
    </source>
</evidence>
<feature type="compositionally biased region" description="Low complexity" evidence="10">
    <location>
        <begin position="325"/>
        <end position="334"/>
    </location>
</feature>
<comment type="catalytic activity">
    <reaction evidence="8">
        <text>L-seryl-[protein] + ATP = O-phospho-L-seryl-[protein] + ADP + H(+)</text>
        <dbReference type="Rhea" id="RHEA:17989"/>
        <dbReference type="Rhea" id="RHEA-COMP:9863"/>
        <dbReference type="Rhea" id="RHEA-COMP:11604"/>
        <dbReference type="ChEBI" id="CHEBI:15378"/>
        <dbReference type="ChEBI" id="CHEBI:29999"/>
        <dbReference type="ChEBI" id="CHEBI:30616"/>
        <dbReference type="ChEBI" id="CHEBI:83421"/>
        <dbReference type="ChEBI" id="CHEBI:456216"/>
        <dbReference type="EC" id="2.7.11.1"/>
    </reaction>
</comment>
<comment type="caution">
    <text evidence="13">The sequence shown here is derived from an EMBL/GenBank/DDBJ whole genome shotgun (WGS) entry which is preliminary data.</text>
</comment>
<dbReference type="Gene3D" id="3.30.200.20">
    <property type="entry name" value="Phosphorylase Kinase, domain 1"/>
    <property type="match status" value="1"/>
</dbReference>
<dbReference type="PROSITE" id="PS00107">
    <property type="entry name" value="PROTEIN_KINASE_ATP"/>
    <property type="match status" value="1"/>
</dbReference>
<reference evidence="13" key="1">
    <citation type="submission" date="2022-06" db="EMBL/GenBank/DDBJ databases">
        <title>New cyanobacteria of genus Symplocastrum in benthos of Lake Baikal.</title>
        <authorList>
            <person name="Sorokovikova E."/>
            <person name="Tikhonova I."/>
            <person name="Krasnopeev A."/>
            <person name="Evseev P."/>
            <person name="Gladkikh A."/>
            <person name="Belykh O."/>
        </authorList>
    </citation>
    <scope>NUCLEOTIDE SEQUENCE</scope>
    <source>
        <strain evidence="13">BBK-W-15</strain>
    </source>
</reference>
<evidence type="ECO:0000256" key="7">
    <source>
        <dbReference type="ARBA" id="ARBA00047899"/>
    </source>
</evidence>
<dbReference type="InterPro" id="IPR011009">
    <property type="entry name" value="Kinase-like_dom_sf"/>
</dbReference>
<evidence type="ECO:0000256" key="8">
    <source>
        <dbReference type="ARBA" id="ARBA00048679"/>
    </source>
</evidence>
<keyword evidence="11" id="KW-0812">Transmembrane</keyword>
<dbReference type="InterPro" id="IPR017441">
    <property type="entry name" value="Protein_kinase_ATP_BS"/>
</dbReference>
<organism evidence="13 14">
    <name type="scientific">Limnofasciculus baicalensis BBK-W-15</name>
    <dbReference type="NCBI Taxonomy" id="2699891"/>
    <lineage>
        <taxon>Bacteria</taxon>
        <taxon>Bacillati</taxon>
        <taxon>Cyanobacteriota</taxon>
        <taxon>Cyanophyceae</taxon>
        <taxon>Coleofasciculales</taxon>
        <taxon>Coleofasciculaceae</taxon>
        <taxon>Limnofasciculus</taxon>
        <taxon>Limnofasciculus baicalensis</taxon>
    </lineage>
</organism>
<dbReference type="SUPFAM" id="SSF56112">
    <property type="entry name" value="Protein kinase-like (PK-like)"/>
    <property type="match status" value="1"/>
</dbReference>
<dbReference type="PANTHER" id="PTHR24363:SF0">
    <property type="entry name" value="SERINE_THREONINE KINASE LIKE DOMAIN CONTAINING 1"/>
    <property type="match status" value="1"/>
</dbReference>
<dbReference type="CDD" id="cd14014">
    <property type="entry name" value="STKc_PknB_like"/>
    <property type="match status" value="1"/>
</dbReference>
<evidence type="ECO:0000256" key="11">
    <source>
        <dbReference type="SAM" id="Phobius"/>
    </source>
</evidence>
<evidence type="ECO:0000313" key="13">
    <source>
        <dbReference type="EMBL" id="MCP2730996.1"/>
    </source>
</evidence>
<dbReference type="Gene3D" id="1.10.510.10">
    <property type="entry name" value="Transferase(Phosphotransferase) domain 1"/>
    <property type="match status" value="1"/>
</dbReference>
<sequence length="504" mass="55835">MANSSSLIVGSILENRYRIVRELGCGGFGRTYLAEDIQQHKERLAIKGFDPQVKNKEELRKAKELFAREAGMLSALEHPQIPRCRELLWVEINGKDTLFIVQDYIEGQTYWQLLESKGRLSEVEVTQLLQQILPVLEYIHGKNIIHRDISPDNIILRNSDKLPVLIDFGSVKQITANAISQFTGLPGTVIGKPGYSPEEQMRQGKASVAGDLYALAATVVVLLTGKDPRDLYDIHNAKWIWDKQVKVSPNLSKVLNKMLAHRMSDRYQSAKDVLLALPKPATSQITNNPCQIGTVASPAQPANQPANPPKNKNNLSQIGTVVVAPNQNSPKQPANNPPPPAPNVPKGGTFLSRIATIVAAPRQKLRQKVNSFIAKREEANRKELKVIAIAVGAGLLLVIGSVAVAKVVKSVFKPPSFPIGISGNKPDISLPKVEVTRLEKILQRRDALKINHVDFNKKVDELFHQQHPELKGRVLTNKSEDAALRDDWSEIAEKLLAKLEKGQR</sequence>
<dbReference type="InterPro" id="IPR008266">
    <property type="entry name" value="Tyr_kinase_AS"/>
</dbReference>